<dbReference type="InterPro" id="IPR002317">
    <property type="entry name" value="Ser-tRNA-ligase_type_1"/>
</dbReference>
<dbReference type="InterPro" id="IPR045864">
    <property type="entry name" value="aa-tRNA-synth_II/BPL/LPL"/>
</dbReference>
<sequence length="278" mass="31597">MGLQNLAMQYLSTAGYTPLQTPFFMNQSIMGECAQLEDYDETLYKMTGDGEDKYLIATSEQPISCFHRGEWMNPKELPKRYGGTSTCFRKEAGSSGKDTNGIFRIHQFEKVEQFCITDPEKSWEMMDEMCRVSEEFYLKLGLHFNVVAIVAGALNNAAAAKYDIEAWFPGSRAFRELVSCSNCVDYQSRRLRVRFGQQAVAANSDESKKYVHMLNATLCAVQRTFCCLLETYQTPTGVQIPEILRPYVGGRDFIPFKVTKAQIDEYDAKIAKLTKTQK</sequence>
<dbReference type="InterPro" id="IPR006195">
    <property type="entry name" value="aa-tRNA-synth_II"/>
</dbReference>
<dbReference type="NCBIfam" id="TIGR00414">
    <property type="entry name" value="serS"/>
    <property type="match status" value="1"/>
</dbReference>
<feature type="domain" description="Aminoacyl-transfer RNA synthetases class-II family profile" evidence="7">
    <location>
        <begin position="1"/>
        <end position="246"/>
    </location>
</feature>
<dbReference type="PRINTS" id="PR00981">
    <property type="entry name" value="TRNASYNTHSER"/>
</dbReference>
<dbReference type="Gene3D" id="3.30.930.10">
    <property type="entry name" value="Bira Bifunctional Protein, Domain 2"/>
    <property type="match status" value="1"/>
</dbReference>
<keyword evidence="5" id="KW-0030">Aminoacyl-tRNA synthetase</keyword>
<evidence type="ECO:0000256" key="3">
    <source>
        <dbReference type="ARBA" id="ARBA00022741"/>
    </source>
</evidence>
<dbReference type="InterPro" id="IPR002314">
    <property type="entry name" value="aa-tRNA-synt_IIb"/>
</dbReference>
<evidence type="ECO:0000259" key="7">
    <source>
        <dbReference type="PROSITE" id="PS50862"/>
    </source>
</evidence>
<dbReference type="PANTHER" id="PTHR11778">
    <property type="entry name" value="SERYL-TRNA SYNTHETASE"/>
    <property type="match status" value="1"/>
</dbReference>
<gene>
    <name evidence="8" type="ORF">BLNAU_3746</name>
</gene>
<dbReference type="PROSITE" id="PS50862">
    <property type="entry name" value="AA_TRNA_LIGASE_II"/>
    <property type="match status" value="1"/>
</dbReference>
<evidence type="ECO:0000256" key="6">
    <source>
        <dbReference type="ARBA" id="ARBA00031113"/>
    </source>
</evidence>
<organism evidence="8 9">
    <name type="scientific">Blattamonas nauphoetae</name>
    <dbReference type="NCBI Taxonomy" id="2049346"/>
    <lineage>
        <taxon>Eukaryota</taxon>
        <taxon>Metamonada</taxon>
        <taxon>Preaxostyla</taxon>
        <taxon>Oxymonadida</taxon>
        <taxon>Blattamonas</taxon>
    </lineage>
</organism>
<name>A0ABQ9YC06_9EUKA</name>
<evidence type="ECO:0000256" key="5">
    <source>
        <dbReference type="ARBA" id="ARBA00023146"/>
    </source>
</evidence>
<dbReference type="EMBL" id="JARBJD010000017">
    <property type="protein sequence ID" value="KAK2961300.1"/>
    <property type="molecule type" value="Genomic_DNA"/>
</dbReference>
<keyword evidence="4" id="KW-0067">ATP-binding</keyword>
<proteinExistence type="predicted"/>
<evidence type="ECO:0000256" key="2">
    <source>
        <dbReference type="ARBA" id="ARBA00022598"/>
    </source>
</evidence>
<accession>A0ABQ9YC06</accession>
<keyword evidence="9" id="KW-1185">Reference proteome</keyword>
<keyword evidence="3" id="KW-0547">Nucleotide-binding</keyword>
<dbReference type="GO" id="GO:0004828">
    <property type="term" value="F:serine-tRNA ligase activity"/>
    <property type="evidence" value="ECO:0007669"/>
    <property type="project" value="UniProtKB-EC"/>
</dbReference>
<evidence type="ECO:0000313" key="9">
    <source>
        <dbReference type="Proteomes" id="UP001281761"/>
    </source>
</evidence>
<evidence type="ECO:0000256" key="1">
    <source>
        <dbReference type="ARBA" id="ARBA00012840"/>
    </source>
</evidence>
<dbReference type="EC" id="6.1.1.11" evidence="1"/>
<dbReference type="SUPFAM" id="SSF55681">
    <property type="entry name" value="Class II aaRS and biotin synthetases"/>
    <property type="match status" value="1"/>
</dbReference>
<evidence type="ECO:0000256" key="4">
    <source>
        <dbReference type="ARBA" id="ARBA00022840"/>
    </source>
</evidence>
<evidence type="ECO:0000313" key="8">
    <source>
        <dbReference type="EMBL" id="KAK2961300.1"/>
    </source>
</evidence>
<keyword evidence="2 8" id="KW-0436">Ligase</keyword>
<dbReference type="Proteomes" id="UP001281761">
    <property type="component" value="Unassembled WGS sequence"/>
</dbReference>
<protein>
    <recommendedName>
        <fullName evidence="1">serine--tRNA ligase</fullName>
        <ecNumber evidence="1">6.1.1.11</ecNumber>
    </recommendedName>
    <alternativeName>
        <fullName evidence="6">Seryl-tRNA synthetase</fullName>
    </alternativeName>
</protein>
<reference evidence="8 9" key="1">
    <citation type="journal article" date="2022" name="bioRxiv">
        <title>Genomics of Preaxostyla Flagellates Illuminates Evolutionary Transitions and the Path Towards Mitochondrial Loss.</title>
        <authorList>
            <person name="Novak L.V.F."/>
            <person name="Treitli S.C."/>
            <person name="Pyrih J."/>
            <person name="Halakuc P."/>
            <person name="Pipaliya S.V."/>
            <person name="Vacek V."/>
            <person name="Brzon O."/>
            <person name="Soukal P."/>
            <person name="Eme L."/>
            <person name="Dacks J.B."/>
            <person name="Karnkowska A."/>
            <person name="Elias M."/>
            <person name="Hampl V."/>
        </authorList>
    </citation>
    <scope>NUCLEOTIDE SEQUENCE [LARGE SCALE GENOMIC DNA]</scope>
    <source>
        <strain evidence="8">NAU3</strain>
        <tissue evidence="8">Gut</tissue>
    </source>
</reference>
<dbReference type="Pfam" id="PF00587">
    <property type="entry name" value="tRNA-synt_2b"/>
    <property type="match status" value="1"/>
</dbReference>
<comment type="caution">
    <text evidence="8">The sequence shown here is derived from an EMBL/GenBank/DDBJ whole genome shotgun (WGS) entry which is preliminary data.</text>
</comment>